<dbReference type="PANTHER" id="PTHR11606:SF24">
    <property type="entry name" value="NAD-SPECIFIC GLUTAMATE DEHYDROGENASE"/>
    <property type="match status" value="1"/>
</dbReference>
<comment type="caution">
    <text evidence="2">The sequence shown here is derived from an EMBL/GenBank/DDBJ whole genome shotgun (WGS) entry which is preliminary data.</text>
</comment>
<proteinExistence type="predicted"/>
<dbReference type="Gene3D" id="3.40.50.720">
    <property type="entry name" value="NAD(P)-binding Rossmann-like Domain"/>
    <property type="match status" value="1"/>
</dbReference>
<dbReference type="Proteomes" id="UP000325081">
    <property type="component" value="Unassembled WGS sequence"/>
</dbReference>
<keyword evidence="1" id="KW-0560">Oxidoreductase</keyword>
<evidence type="ECO:0000256" key="1">
    <source>
        <dbReference type="ARBA" id="ARBA00023002"/>
    </source>
</evidence>
<reference evidence="3" key="1">
    <citation type="journal article" date="2019" name="Curr. Biol.">
        <title>Genome Sequence of Striga asiatica Provides Insight into the Evolution of Plant Parasitism.</title>
        <authorList>
            <person name="Yoshida S."/>
            <person name="Kim S."/>
            <person name="Wafula E.K."/>
            <person name="Tanskanen J."/>
            <person name="Kim Y.M."/>
            <person name="Honaas L."/>
            <person name="Yang Z."/>
            <person name="Spallek T."/>
            <person name="Conn C.E."/>
            <person name="Ichihashi Y."/>
            <person name="Cheong K."/>
            <person name="Cui S."/>
            <person name="Der J.P."/>
            <person name="Gundlach H."/>
            <person name="Jiao Y."/>
            <person name="Hori C."/>
            <person name="Ishida J.K."/>
            <person name="Kasahara H."/>
            <person name="Kiba T."/>
            <person name="Kim M.S."/>
            <person name="Koo N."/>
            <person name="Laohavisit A."/>
            <person name="Lee Y.H."/>
            <person name="Lumba S."/>
            <person name="McCourt P."/>
            <person name="Mortimer J.C."/>
            <person name="Mutuku J.M."/>
            <person name="Nomura T."/>
            <person name="Sasaki-Sekimoto Y."/>
            <person name="Seto Y."/>
            <person name="Wang Y."/>
            <person name="Wakatake T."/>
            <person name="Sakakibara H."/>
            <person name="Demura T."/>
            <person name="Yamaguchi S."/>
            <person name="Yoneyama K."/>
            <person name="Manabe R.I."/>
            <person name="Nelson D.C."/>
            <person name="Schulman A.H."/>
            <person name="Timko M.P."/>
            <person name="dePamphilis C.W."/>
            <person name="Choi D."/>
            <person name="Shirasu K."/>
        </authorList>
    </citation>
    <scope>NUCLEOTIDE SEQUENCE [LARGE SCALE GENOMIC DNA]</scope>
    <source>
        <strain evidence="3">cv. UVA1</strain>
    </source>
</reference>
<organism evidence="2 3">
    <name type="scientific">Striga asiatica</name>
    <name type="common">Asiatic witchweed</name>
    <name type="synonym">Buchnera asiatica</name>
    <dbReference type="NCBI Taxonomy" id="4170"/>
    <lineage>
        <taxon>Eukaryota</taxon>
        <taxon>Viridiplantae</taxon>
        <taxon>Streptophyta</taxon>
        <taxon>Embryophyta</taxon>
        <taxon>Tracheophyta</taxon>
        <taxon>Spermatophyta</taxon>
        <taxon>Magnoliopsida</taxon>
        <taxon>eudicotyledons</taxon>
        <taxon>Gunneridae</taxon>
        <taxon>Pentapetalae</taxon>
        <taxon>asterids</taxon>
        <taxon>lamiids</taxon>
        <taxon>Lamiales</taxon>
        <taxon>Orobanchaceae</taxon>
        <taxon>Buchnereae</taxon>
        <taxon>Striga</taxon>
    </lineage>
</organism>
<accession>A0A5A7PXL6</accession>
<evidence type="ECO:0000313" key="2">
    <source>
        <dbReference type="EMBL" id="GER37391.1"/>
    </source>
</evidence>
<keyword evidence="3" id="KW-1185">Reference proteome</keyword>
<dbReference type="OrthoDB" id="1646894at2759"/>
<dbReference type="GO" id="GO:0004352">
    <property type="term" value="F:glutamate dehydrogenase (NAD+) activity"/>
    <property type="evidence" value="ECO:0007669"/>
    <property type="project" value="TreeGrafter"/>
</dbReference>
<dbReference type="EMBL" id="BKCP01005361">
    <property type="protein sequence ID" value="GER37391.1"/>
    <property type="molecule type" value="Genomic_DNA"/>
</dbReference>
<dbReference type="AlphaFoldDB" id="A0A5A7PXL6"/>
<sequence>MSEEIGHEGVTCGPRDKSDCNMHYCCCRVHLNSFEEWHKGFLLLYRDLEENIRLSAIYLAILYTMAWILDECSKFHGNSPAVIGKPTDLGGSLGREAAIRHGIVFETETLLTEHGKLIKDLTFAIQGLECWIMGCKHELGGKVIAVSDMI</sequence>
<evidence type="ECO:0000313" key="3">
    <source>
        <dbReference type="Proteomes" id="UP000325081"/>
    </source>
</evidence>
<dbReference type="GO" id="GO:0005739">
    <property type="term" value="C:mitochondrion"/>
    <property type="evidence" value="ECO:0007669"/>
    <property type="project" value="TreeGrafter"/>
</dbReference>
<gene>
    <name evidence="2" type="ORF">STAS_13795</name>
</gene>
<name>A0A5A7PXL6_STRAF</name>
<dbReference type="PANTHER" id="PTHR11606">
    <property type="entry name" value="GLUTAMATE DEHYDROGENASE"/>
    <property type="match status" value="1"/>
</dbReference>
<dbReference type="GO" id="GO:0006538">
    <property type="term" value="P:L-glutamate catabolic process"/>
    <property type="evidence" value="ECO:0007669"/>
    <property type="project" value="TreeGrafter"/>
</dbReference>
<protein>
    <submittedName>
        <fullName evidence="2">Glutamate dehydrogenase</fullName>
    </submittedName>
</protein>